<protein>
    <recommendedName>
        <fullName evidence="3">Chaperone modulatory protein CbpM</fullName>
    </recommendedName>
</protein>
<keyword evidence="2" id="KW-1185">Reference proteome</keyword>
<organism evidence="1 2">
    <name type="scientific">Alcanivorax jadensis T9</name>
    <dbReference type="NCBI Taxonomy" id="1177181"/>
    <lineage>
        <taxon>Bacteria</taxon>
        <taxon>Pseudomonadati</taxon>
        <taxon>Pseudomonadota</taxon>
        <taxon>Gammaproteobacteria</taxon>
        <taxon>Oceanospirillales</taxon>
        <taxon>Alcanivoracaceae</taxon>
        <taxon>Alcanivorax</taxon>
    </lineage>
</organism>
<dbReference type="Pfam" id="PF13591">
    <property type="entry name" value="MerR_2"/>
    <property type="match status" value="1"/>
</dbReference>
<accession>A0ABR4WC74</accession>
<sequence length="100" mass="11589">MASQLRITVCSSDIYQLVQISEQDLIDIVSLGIIEPHDRQASEWQFDDAVVADIARATRLRRDLEINWAGVALAMELLDEVEALRRENHELLRRLKRFET</sequence>
<proteinExistence type="predicted"/>
<dbReference type="Gene3D" id="1.10.1660.10">
    <property type="match status" value="1"/>
</dbReference>
<dbReference type="Proteomes" id="UP000029443">
    <property type="component" value="Unassembled WGS sequence"/>
</dbReference>
<dbReference type="EMBL" id="ARXU01000006">
    <property type="protein sequence ID" value="KGD61035.1"/>
    <property type="molecule type" value="Genomic_DNA"/>
</dbReference>
<evidence type="ECO:0000313" key="2">
    <source>
        <dbReference type="Proteomes" id="UP000029443"/>
    </source>
</evidence>
<gene>
    <name evidence="1" type="ORF">T9A_01895</name>
</gene>
<name>A0ABR4WC74_9GAMM</name>
<reference evidence="1 2" key="1">
    <citation type="submission" date="2012-09" db="EMBL/GenBank/DDBJ databases">
        <title>Genome Sequence of alkane-degrading Bacterium Alcanivorax jadensis T9.</title>
        <authorList>
            <person name="Lai Q."/>
            <person name="Shao Z."/>
        </authorList>
    </citation>
    <scope>NUCLEOTIDE SEQUENCE [LARGE SCALE GENOMIC DNA]</scope>
    <source>
        <strain evidence="1 2">T9</strain>
    </source>
</reference>
<dbReference type="RefSeq" id="WP_035247628.1">
    <property type="nucleotide sequence ID" value="NZ_ARXU01000006.1"/>
</dbReference>
<evidence type="ECO:0008006" key="3">
    <source>
        <dbReference type="Google" id="ProtNLM"/>
    </source>
</evidence>
<comment type="caution">
    <text evidence="1">The sequence shown here is derived from an EMBL/GenBank/DDBJ whole genome shotgun (WGS) entry which is preliminary data.</text>
</comment>
<evidence type="ECO:0000313" key="1">
    <source>
        <dbReference type="EMBL" id="KGD61035.1"/>
    </source>
</evidence>